<evidence type="ECO:0000256" key="7">
    <source>
        <dbReference type="PIRNR" id="PIRNR017209"/>
    </source>
</evidence>
<evidence type="ECO:0000256" key="9">
    <source>
        <dbReference type="SAM" id="Phobius"/>
    </source>
</evidence>
<dbReference type="GeneID" id="104609347"/>
<evidence type="ECO:0000313" key="14">
    <source>
        <dbReference type="RefSeq" id="XP_010273941.1"/>
    </source>
</evidence>
<dbReference type="RefSeq" id="XP_010273939.1">
    <property type="nucleotide sequence ID" value="XM_010275637.2"/>
</dbReference>
<feature type="region of interest" description="Disordered" evidence="8">
    <location>
        <begin position="155"/>
        <end position="203"/>
    </location>
</feature>
<dbReference type="Proteomes" id="UP000189703">
    <property type="component" value="Unplaced"/>
</dbReference>
<keyword evidence="3" id="KW-0813">Transport</keyword>
<dbReference type="SUPFAM" id="SSF50182">
    <property type="entry name" value="Sm-like ribonucleoproteins"/>
    <property type="match status" value="1"/>
</dbReference>
<dbReference type="OMA" id="PQMSESF"/>
<sequence length="808" mass="90876">MDVNGKATLNTDKTVAKRNANDGVEVVVMISGEGEASEANREAKTRISKDAGACYSYLKDSEALARKNTSLGSPASNAGPSELDGLKSEMQLSTLMSCPYPDMPEVVPSANKPPKISTEGLVQRKSMSRSVFSKPKSRFVDLSGPTTVNLVEENTLPNQASKPPYLSSPKRASPTNSITSTTPRENLRTAPVTPKTPLMASPGRIGEDDDDEDIYKNVPVEKKPRKKLKIRLLIEWIPFICLMSFLVASLTVHKLENTMIWGLGIWKWCVLVMVIFCGRLVTEWFINVLVFLIEKNFLLRKKVLYFVYGLKKSVQVCIWLGLVLLTWALLINRGVKRSAHTTKILNYVSRALASSLIGAVIWMIKTLLLKILASSFHVTTFFDRIQESIFHQYVLQILSGPPLMELAERVGSSDSTGQLNFRNAKKGKEGEGQEVIDVVKLQKMKQEKVSAWTMRGLIDVIRTSGLSTISNTLDESIDDEGGQQKDKEITSEWEAKVAAYQIFRNVAKPGSKYIEEEDLQRFLKKEEVGNVLQLFEGAAETRKIKKSALRNWVVKVYLERKSLAHSLNDTNTAVRQLNKVVSAVVIVVIIIAWLLLMGIVTTQVLVFISSQLFLVVFMFGNTCKTVFEAIIFVFVMHPFDVGDRCVIDGVQMIVEEMNILTTVFLRYDNEKIYYPNSVLATKPISNFYRSPEMSDSVEFSVDFSTSVESLGALKTRIKAYIDNKPQHWHPNHSVVVKEIEDVNKMKMALYVLHTMNHQNYGEKTKRRSELVVELKKIFEELDIKYHLLPQEVHLNYIGSSTTPAAIGR</sequence>
<evidence type="ECO:0000256" key="5">
    <source>
        <dbReference type="ARBA" id="ARBA00022989"/>
    </source>
</evidence>
<proteinExistence type="inferred from homology"/>
<keyword evidence="6 7" id="KW-0472">Membrane</keyword>
<dbReference type="Gene3D" id="2.30.30.60">
    <property type="match status" value="1"/>
</dbReference>
<dbReference type="eggNOG" id="KOG4629">
    <property type="taxonomic scope" value="Eukaryota"/>
</dbReference>
<dbReference type="Pfam" id="PF00924">
    <property type="entry name" value="MS_channel_2nd"/>
    <property type="match status" value="1"/>
</dbReference>
<dbReference type="PANTHER" id="PTHR31618:SF7">
    <property type="entry name" value="MECHANOSENSITIVE ION CHANNEL PROTEIN"/>
    <property type="match status" value="1"/>
</dbReference>
<evidence type="ECO:0000256" key="6">
    <source>
        <dbReference type="ARBA" id="ARBA00023136"/>
    </source>
</evidence>
<dbReference type="OrthoDB" id="544685at2759"/>
<dbReference type="RefSeq" id="XP_010273941.1">
    <property type="nucleotide sequence ID" value="XM_010275639.2"/>
</dbReference>
<dbReference type="GO" id="GO:0005886">
    <property type="term" value="C:plasma membrane"/>
    <property type="evidence" value="ECO:0000318"/>
    <property type="project" value="GO_Central"/>
</dbReference>
<gene>
    <name evidence="12 13 14" type="primary">LOC104609347</name>
</gene>
<evidence type="ECO:0000313" key="12">
    <source>
        <dbReference type="RefSeq" id="XP_010273939.1"/>
    </source>
</evidence>
<evidence type="ECO:0000256" key="8">
    <source>
        <dbReference type="SAM" id="MobiDB-lite"/>
    </source>
</evidence>
<keyword evidence="4 9" id="KW-0812">Transmembrane</keyword>
<feature type="domain" description="Mechanosensitive ion channel MscS" evidence="10">
    <location>
        <begin position="631"/>
        <end position="687"/>
    </location>
</feature>
<evidence type="ECO:0000256" key="4">
    <source>
        <dbReference type="ARBA" id="ARBA00022692"/>
    </source>
</evidence>
<feature type="transmembrane region" description="Helical" evidence="9">
    <location>
        <begin position="232"/>
        <end position="253"/>
    </location>
</feature>
<evidence type="ECO:0000259" key="10">
    <source>
        <dbReference type="Pfam" id="PF00924"/>
    </source>
</evidence>
<evidence type="ECO:0000256" key="2">
    <source>
        <dbReference type="ARBA" id="ARBA00008017"/>
    </source>
</evidence>
<evidence type="ECO:0000256" key="1">
    <source>
        <dbReference type="ARBA" id="ARBA00004141"/>
    </source>
</evidence>
<evidence type="ECO:0000313" key="11">
    <source>
        <dbReference type="Proteomes" id="UP000189703"/>
    </source>
</evidence>
<comment type="similarity">
    <text evidence="2 7">Belongs to the MscS (TC 1.A.23) family.</text>
</comment>
<feature type="transmembrane region" description="Helical" evidence="9">
    <location>
        <begin position="580"/>
        <end position="600"/>
    </location>
</feature>
<keyword evidence="5 9" id="KW-1133">Transmembrane helix</keyword>
<name>A0A1U8BBN7_NELNU</name>
<protein>
    <recommendedName>
        <fullName evidence="7">Mechanosensitive ion channel protein</fullName>
    </recommendedName>
</protein>
<dbReference type="PANTHER" id="PTHR31618">
    <property type="entry name" value="MECHANOSENSITIVE ION CHANNEL PROTEIN 5"/>
    <property type="match status" value="1"/>
</dbReference>
<evidence type="ECO:0000256" key="3">
    <source>
        <dbReference type="ARBA" id="ARBA00022448"/>
    </source>
</evidence>
<dbReference type="STRING" id="4432.A0A1U8BBN7"/>
<keyword evidence="11" id="KW-1185">Reference proteome</keyword>
<dbReference type="GO" id="GO:0008381">
    <property type="term" value="F:mechanosensitive monoatomic ion channel activity"/>
    <property type="evidence" value="ECO:0000318"/>
    <property type="project" value="GO_Central"/>
</dbReference>
<feature type="compositionally biased region" description="Polar residues" evidence="8">
    <location>
        <begin position="173"/>
        <end position="184"/>
    </location>
</feature>
<dbReference type="InterPro" id="IPR023408">
    <property type="entry name" value="MscS_beta-dom_sf"/>
</dbReference>
<reference evidence="12 13" key="1">
    <citation type="submission" date="2025-04" db="UniProtKB">
        <authorList>
            <consortium name="RefSeq"/>
        </authorList>
    </citation>
    <scope>IDENTIFICATION</scope>
</reference>
<dbReference type="FunFam" id="2.30.30.60:FF:000003">
    <property type="entry name" value="Predicted mechanosensitive ion channel"/>
    <property type="match status" value="1"/>
</dbReference>
<dbReference type="GO" id="GO:0006820">
    <property type="term" value="P:monoatomic anion transport"/>
    <property type="evidence" value="ECO:0000318"/>
    <property type="project" value="GO_Central"/>
</dbReference>
<feature type="transmembrane region" description="Helical" evidence="9">
    <location>
        <begin position="344"/>
        <end position="364"/>
    </location>
</feature>
<dbReference type="AlphaFoldDB" id="A0A1U8BBN7"/>
<accession>A0A1U8BBN7</accession>
<organism evidence="11 14">
    <name type="scientific">Nelumbo nucifera</name>
    <name type="common">Sacred lotus</name>
    <dbReference type="NCBI Taxonomy" id="4432"/>
    <lineage>
        <taxon>Eukaryota</taxon>
        <taxon>Viridiplantae</taxon>
        <taxon>Streptophyta</taxon>
        <taxon>Embryophyta</taxon>
        <taxon>Tracheophyta</taxon>
        <taxon>Spermatophyta</taxon>
        <taxon>Magnoliopsida</taxon>
        <taxon>Proteales</taxon>
        <taxon>Nelumbonaceae</taxon>
        <taxon>Nelumbo</taxon>
    </lineage>
</organism>
<feature type="transmembrane region" description="Helical" evidence="9">
    <location>
        <begin position="314"/>
        <end position="332"/>
    </location>
</feature>
<dbReference type="PIRSF" id="PIRSF017209">
    <property type="entry name" value="Memb_At2g17000_prd"/>
    <property type="match status" value="1"/>
</dbReference>
<feature type="region of interest" description="Disordered" evidence="8">
    <location>
        <begin position="106"/>
        <end position="129"/>
    </location>
</feature>
<dbReference type="InterPro" id="IPR016688">
    <property type="entry name" value="MscS-like_plants/fungi"/>
</dbReference>
<feature type="transmembrane region" description="Helical" evidence="9">
    <location>
        <begin position="265"/>
        <end position="293"/>
    </location>
</feature>
<dbReference type="GO" id="GO:0050982">
    <property type="term" value="P:detection of mechanical stimulus"/>
    <property type="evidence" value="ECO:0000318"/>
    <property type="project" value="GO_Central"/>
</dbReference>
<evidence type="ECO:0000313" key="13">
    <source>
        <dbReference type="RefSeq" id="XP_010273940.1"/>
    </source>
</evidence>
<dbReference type="InterPro" id="IPR010920">
    <property type="entry name" value="LSM_dom_sf"/>
</dbReference>
<dbReference type="RefSeq" id="XP_010273940.1">
    <property type="nucleotide sequence ID" value="XM_010275638.2"/>
</dbReference>
<feature type="transmembrane region" description="Helical" evidence="9">
    <location>
        <begin position="612"/>
        <end position="635"/>
    </location>
</feature>
<dbReference type="InterPro" id="IPR006685">
    <property type="entry name" value="MscS_channel_2nd"/>
</dbReference>
<dbReference type="KEGG" id="nnu:104609347"/>
<comment type="subcellular location">
    <subcellularLocation>
        <location evidence="1">Membrane</location>
        <topology evidence="1">Multi-pass membrane protein</topology>
    </subcellularLocation>
</comment>